<keyword evidence="4 7" id="KW-0573">Peptidoglycan synthesis</keyword>
<dbReference type="RefSeq" id="WP_161861048.1">
    <property type="nucleotide sequence ID" value="NZ_CP046620.1"/>
</dbReference>
<evidence type="ECO:0000256" key="7">
    <source>
        <dbReference type="HAMAP-Rule" id="MF_00258"/>
    </source>
</evidence>
<feature type="binding site" evidence="7">
    <location>
        <begin position="7"/>
        <end position="8"/>
    </location>
    <ligand>
        <name>substrate</name>
    </ligand>
</feature>
<evidence type="ECO:0000256" key="3">
    <source>
        <dbReference type="ARBA" id="ARBA00022960"/>
    </source>
</evidence>
<dbReference type="PANTHER" id="PTHR21198:SF2">
    <property type="entry name" value="GLUTAMATE RACEMASE"/>
    <property type="match status" value="1"/>
</dbReference>
<dbReference type="NCBIfam" id="TIGR00067">
    <property type="entry name" value="glut_race"/>
    <property type="match status" value="1"/>
</dbReference>
<dbReference type="EC" id="5.1.1.3" evidence="2 7"/>
<evidence type="ECO:0000256" key="5">
    <source>
        <dbReference type="ARBA" id="ARBA00023235"/>
    </source>
</evidence>
<keyword evidence="9" id="KW-1185">Reference proteome</keyword>
<dbReference type="InterPro" id="IPR015942">
    <property type="entry name" value="Asp/Glu/hydantoin_racemase"/>
</dbReference>
<evidence type="ECO:0000256" key="1">
    <source>
        <dbReference type="ARBA" id="ARBA00001602"/>
    </source>
</evidence>
<dbReference type="EMBL" id="CP046620">
    <property type="protein sequence ID" value="QHQ34479.1"/>
    <property type="molecule type" value="Genomic_DNA"/>
</dbReference>
<dbReference type="GO" id="GO:0009252">
    <property type="term" value="P:peptidoglycan biosynthetic process"/>
    <property type="evidence" value="ECO:0007669"/>
    <property type="project" value="UniProtKB-UniRule"/>
</dbReference>
<protein>
    <recommendedName>
        <fullName evidence="2 7">Glutamate racemase</fullName>
        <ecNumber evidence="2 7">5.1.1.3</ecNumber>
    </recommendedName>
</protein>
<name>A0A6P1SZL3_9RHOB</name>
<dbReference type="UniPathway" id="UPA00219"/>
<evidence type="ECO:0000313" key="9">
    <source>
        <dbReference type="Proteomes" id="UP000464495"/>
    </source>
</evidence>
<feature type="active site" description="Proton donor/acceptor" evidence="7">
    <location>
        <position position="193"/>
    </location>
</feature>
<feature type="binding site" evidence="7">
    <location>
        <begin position="194"/>
        <end position="195"/>
    </location>
    <ligand>
        <name>substrate</name>
    </ligand>
</feature>
<proteinExistence type="inferred from homology"/>
<comment type="similarity">
    <text evidence="7">Belongs to the aspartate/glutamate racemases family.</text>
</comment>
<comment type="pathway">
    <text evidence="7">Cell wall biogenesis; peptidoglycan biosynthesis.</text>
</comment>
<feature type="binding site" evidence="7">
    <location>
        <begin position="39"/>
        <end position="40"/>
    </location>
    <ligand>
        <name>substrate</name>
    </ligand>
</feature>
<dbReference type="Proteomes" id="UP000464495">
    <property type="component" value="Chromosome"/>
</dbReference>
<organism evidence="8 9">
    <name type="scientific">Algicella marina</name>
    <dbReference type="NCBI Taxonomy" id="2683284"/>
    <lineage>
        <taxon>Bacteria</taxon>
        <taxon>Pseudomonadati</taxon>
        <taxon>Pseudomonadota</taxon>
        <taxon>Alphaproteobacteria</taxon>
        <taxon>Rhodobacterales</taxon>
        <taxon>Paracoccaceae</taxon>
        <taxon>Algicella</taxon>
    </lineage>
</organism>
<gene>
    <name evidence="7 8" type="primary">murI</name>
    <name evidence="8" type="ORF">GO499_04395</name>
</gene>
<keyword evidence="6 7" id="KW-0961">Cell wall biogenesis/degradation</keyword>
<dbReference type="PROSITE" id="PS00923">
    <property type="entry name" value="ASP_GLU_RACEMASE_1"/>
    <property type="match status" value="1"/>
</dbReference>
<dbReference type="InterPro" id="IPR001920">
    <property type="entry name" value="Asp/Glu_race"/>
</dbReference>
<reference evidence="8 9" key="1">
    <citation type="submission" date="2019-12" db="EMBL/GenBank/DDBJ databases">
        <title>Complete genome sequence of Algicella marina strain 9Alg 56(T) isolated from the red alga Tichocarpus crinitus.</title>
        <authorList>
            <person name="Kim S.-G."/>
            <person name="Nedashkovskaya O.I."/>
        </authorList>
    </citation>
    <scope>NUCLEOTIDE SEQUENCE [LARGE SCALE GENOMIC DNA]</scope>
    <source>
        <strain evidence="8 9">9Alg 56</strain>
    </source>
</reference>
<sequence length="269" mass="28615">MPIGVFDSGFGGLTVLGALRQKFPEQDFLYLGDTAHAPYGERSEQEVLDLTMAGCRYLFGRGCGLIVLACNTASAIALRPMQEYFVPADRRVLGVLVPMIEEIAARPWHGAEQVARPVEDVLFFATPGTVRSGAFARELALRATGPKVHSVACGGLVEALEQGRSEDAGRLVRGYVAEALAMAPAPDVAVLGCTHYPLMEAAFRSALPDDVRVLSQGTLVARALERYLRRFPQFAGGGGGLELVTSGDAATVCAGAERLFGVTLPFKAM</sequence>
<dbReference type="SUPFAM" id="SSF53681">
    <property type="entry name" value="Aspartate/glutamate racemase"/>
    <property type="match status" value="2"/>
</dbReference>
<feature type="binding site" evidence="7">
    <location>
        <begin position="71"/>
        <end position="72"/>
    </location>
    <ligand>
        <name>substrate</name>
    </ligand>
</feature>
<dbReference type="KEGG" id="amaq:GO499_04395"/>
<dbReference type="GO" id="GO:0071555">
    <property type="term" value="P:cell wall organization"/>
    <property type="evidence" value="ECO:0007669"/>
    <property type="project" value="UniProtKB-KW"/>
</dbReference>
<dbReference type="Pfam" id="PF01177">
    <property type="entry name" value="Asp_Glu_race"/>
    <property type="match status" value="1"/>
</dbReference>
<feature type="active site" description="Proton donor/acceptor" evidence="7">
    <location>
        <position position="70"/>
    </location>
</feature>
<dbReference type="GO" id="GO:0008881">
    <property type="term" value="F:glutamate racemase activity"/>
    <property type="evidence" value="ECO:0007669"/>
    <property type="project" value="UniProtKB-UniRule"/>
</dbReference>
<dbReference type="InterPro" id="IPR004391">
    <property type="entry name" value="Glu_race"/>
</dbReference>
<comment type="function">
    <text evidence="7">Provides the (R)-glutamate required for cell wall biosynthesis.</text>
</comment>
<dbReference type="GO" id="GO:0008360">
    <property type="term" value="P:regulation of cell shape"/>
    <property type="evidence" value="ECO:0007669"/>
    <property type="project" value="UniProtKB-KW"/>
</dbReference>
<evidence type="ECO:0000256" key="4">
    <source>
        <dbReference type="ARBA" id="ARBA00022984"/>
    </source>
</evidence>
<dbReference type="PANTHER" id="PTHR21198">
    <property type="entry name" value="GLUTAMATE RACEMASE"/>
    <property type="match status" value="1"/>
</dbReference>
<dbReference type="AlphaFoldDB" id="A0A6P1SZL3"/>
<evidence type="ECO:0000256" key="2">
    <source>
        <dbReference type="ARBA" id="ARBA00013090"/>
    </source>
</evidence>
<evidence type="ECO:0000256" key="6">
    <source>
        <dbReference type="ARBA" id="ARBA00023316"/>
    </source>
</evidence>
<dbReference type="HAMAP" id="MF_00258">
    <property type="entry name" value="Glu_racemase"/>
    <property type="match status" value="1"/>
</dbReference>
<dbReference type="InterPro" id="IPR018187">
    <property type="entry name" value="Asp/Glu_racemase_AS_1"/>
</dbReference>
<dbReference type="Gene3D" id="3.40.50.1860">
    <property type="match status" value="2"/>
</dbReference>
<comment type="catalytic activity">
    <reaction evidence="1 7">
        <text>L-glutamate = D-glutamate</text>
        <dbReference type="Rhea" id="RHEA:12813"/>
        <dbReference type="ChEBI" id="CHEBI:29985"/>
        <dbReference type="ChEBI" id="CHEBI:29986"/>
        <dbReference type="EC" id="5.1.1.3"/>
    </reaction>
</comment>
<evidence type="ECO:0000313" key="8">
    <source>
        <dbReference type="EMBL" id="QHQ34479.1"/>
    </source>
</evidence>
<accession>A0A6P1SZL3</accession>
<keyword evidence="5 7" id="KW-0413">Isomerase</keyword>
<keyword evidence="3 7" id="KW-0133">Cell shape</keyword>